<feature type="active site" description="Charge relay system" evidence="5">
    <location>
        <position position="179"/>
    </location>
</feature>
<gene>
    <name evidence="7" type="ORF">ADIARSV_3644</name>
</gene>
<dbReference type="NCBIfam" id="TIGR04183">
    <property type="entry name" value="Por_Secre_tail"/>
    <property type="match status" value="1"/>
</dbReference>
<evidence type="ECO:0000313" key="7">
    <source>
        <dbReference type="EMBL" id="EOR93225.1"/>
    </source>
</evidence>
<dbReference type="InterPro" id="IPR026444">
    <property type="entry name" value="Secre_tail"/>
</dbReference>
<name>R9GNY2_9SPHI</name>
<dbReference type="InterPro" id="IPR000209">
    <property type="entry name" value="Peptidase_S8/S53_dom"/>
</dbReference>
<dbReference type="PROSITE" id="PS51892">
    <property type="entry name" value="SUBTILASE"/>
    <property type="match status" value="1"/>
</dbReference>
<feature type="active site" description="Charge relay system" evidence="5">
    <location>
        <position position="375"/>
    </location>
</feature>
<organism evidence="7 8">
    <name type="scientific">Arcticibacter svalbardensis MN12-7</name>
    <dbReference type="NCBI Taxonomy" id="1150600"/>
    <lineage>
        <taxon>Bacteria</taxon>
        <taxon>Pseudomonadati</taxon>
        <taxon>Bacteroidota</taxon>
        <taxon>Sphingobacteriia</taxon>
        <taxon>Sphingobacteriales</taxon>
        <taxon>Sphingobacteriaceae</taxon>
        <taxon>Arcticibacter</taxon>
    </lineage>
</organism>
<dbReference type="Pfam" id="PF00082">
    <property type="entry name" value="Peptidase_S8"/>
    <property type="match status" value="1"/>
</dbReference>
<dbReference type="InterPro" id="IPR051048">
    <property type="entry name" value="Peptidase_S8/S53_subtilisin"/>
</dbReference>
<dbReference type="STRING" id="1150600.ADIARSV_3644"/>
<sequence>MNKLILIVLLISISYSSFSQTNYYGNIKSSRGSSTLSDKDYIPNTVIIKFKAVASSNIKSKSVSPTLELKSATVKSLHVKFSDVSSTARITTSAESDRIGLNRIYELKYSGNAAIETVIDELAAKKNIEYAEPAYVYHTSFIPNDPQFSTKQSYLSQVKAQQAWDIIRDASGIIIGIVDTGSEKTHEDLGSNIIAGIDLIGSSSANFVEDNDANVKNVASDHGVHVSGLASAASNNAKGIASIANAKLLIVKVAADDSPGDIYNGYEGIIYAADHGAKVINCSWGGEIRSLYEEDVVNYAISRDCLIIAAGGNQGNNVPDYPAGYKGVLAVANVMSNDVKASSSNYGGYIGISAPGTNIYSTTYSNTYGVKSGTSMSTPIVSSAAALVKAYYPALSMAQVGELLRVTADNVDGVNSTYAGMIGNGRLNVFRALTESAPAIRTIKLTFDDQHAGTYRAGNTIDVFMDLRNYLLPATGIEVTLKSTNTNVTISNATQLITEMGTLDEKTGIGAFKVTVNPGTPENTPVEFRIAYKANGGTYADYETFTLVVARDYMNIITDNLTTSASSIGKIGYGSANETDGLGFIYKDNKLLYESSLMIGRSANAISDNARTTDGVINTHFVKQSSIAESITDTKIVGYAQFNDTGNLSGLSVDVNHTVTADKQTGKDNYIVAEYEVVNRNATDLTGVYIGMFTDWDIDGGASNATAYDATTKLGYVYSTNAEFPYAGVKLLSTSAPLNYYPLFLSATESILNDNFTAAEKFMTLSSGISSPGIGSSTDGRDVSFVSGYGPYSIPANGSVKVAFAYIGADNLDGLKNSAVDAQEAYDLSIRGQQITAILSSYPNPITPNNNNNVAVVINLPEDAPITLEVFNMLGSKVNTFISGTSFSKGAHTLYYNMANLNPGIYILRLSYNGKVSSHKISVLK</sequence>
<dbReference type="GO" id="GO:0004252">
    <property type="term" value="F:serine-type endopeptidase activity"/>
    <property type="evidence" value="ECO:0007669"/>
    <property type="project" value="UniProtKB-UniRule"/>
</dbReference>
<dbReference type="Gene3D" id="3.40.50.200">
    <property type="entry name" value="Peptidase S8/S53 domain"/>
    <property type="match status" value="1"/>
</dbReference>
<dbReference type="GO" id="GO:0006508">
    <property type="term" value="P:proteolysis"/>
    <property type="evidence" value="ECO:0007669"/>
    <property type="project" value="UniProtKB-KW"/>
</dbReference>
<dbReference type="EMBL" id="AQPN01000125">
    <property type="protein sequence ID" value="EOR93225.1"/>
    <property type="molecule type" value="Genomic_DNA"/>
</dbReference>
<dbReference type="PANTHER" id="PTHR43399">
    <property type="entry name" value="SUBTILISIN-RELATED"/>
    <property type="match status" value="1"/>
</dbReference>
<evidence type="ECO:0000256" key="3">
    <source>
        <dbReference type="ARBA" id="ARBA00022801"/>
    </source>
</evidence>
<evidence type="ECO:0000256" key="2">
    <source>
        <dbReference type="ARBA" id="ARBA00022670"/>
    </source>
</evidence>
<keyword evidence="4 5" id="KW-0720">Serine protease</keyword>
<keyword evidence="2 5" id="KW-0645">Protease</keyword>
<dbReference type="InterPro" id="IPR015500">
    <property type="entry name" value="Peptidase_S8_subtilisin-rel"/>
</dbReference>
<dbReference type="SUPFAM" id="SSF52743">
    <property type="entry name" value="Subtilisin-like"/>
    <property type="match status" value="1"/>
</dbReference>
<evidence type="ECO:0000256" key="4">
    <source>
        <dbReference type="ARBA" id="ARBA00022825"/>
    </source>
</evidence>
<keyword evidence="8" id="KW-1185">Reference proteome</keyword>
<proteinExistence type="inferred from homology"/>
<evidence type="ECO:0000256" key="1">
    <source>
        <dbReference type="ARBA" id="ARBA00011073"/>
    </source>
</evidence>
<evidence type="ECO:0000256" key="5">
    <source>
        <dbReference type="PROSITE-ProRule" id="PRU01240"/>
    </source>
</evidence>
<reference evidence="7 8" key="1">
    <citation type="journal article" date="2013" name="Genome Announc.">
        <title>Draft Genome Sequence of Arcticibacter svalbardensis Strain MN12-7T, a Member of the Family Sphingobacteriaceae Isolated from an Arctic Soil Sample.</title>
        <authorList>
            <person name="Shivaji S."/>
            <person name="Ara S."/>
            <person name="Prasad S."/>
            <person name="Manasa B.P."/>
            <person name="Begum Z."/>
            <person name="Singh A."/>
            <person name="Kumar Pinnaka A."/>
        </authorList>
    </citation>
    <scope>NUCLEOTIDE SEQUENCE [LARGE SCALE GENOMIC DNA]</scope>
    <source>
        <strain evidence="7 8">MN12-7</strain>
    </source>
</reference>
<dbReference type="OrthoDB" id="9813435at2"/>
<dbReference type="PRINTS" id="PR00723">
    <property type="entry name" value="SUBTILISIN"/>
</dbReference>
<feature type="domain" description="Peptidase S8/S53" evidence="6">
    <location>
        <begin position="171"/>
        <end position="416"/>
    </location>
</feature>
<protein>
    <recommendedName>
        <fullName evidence="6">Peptidase S8/S53 domain-containing protein</fullName>
    </recommendedName>
</protein>
<keyword evidence="3 5" id="KW-0378">Hydrolase</keyword>
<dbReference type="AlphaFoldDB" id="R9GNY2"/>
<comment type="similarity">
    <text evidence="1 5">Belongs to the peptidase S8 family.</text>
</comment>
<dbReference type="Proteomes" id="UP000014174">
    <property type="component" value="Unassembled WGS sequence"/>
</dbReference>
<dbReference type="InterPro" id="IPR036852">
    <property type="entry name" value="Peptidase_S8/S53_dom_sf"/>
</dbReference>
<dbReference type="PATRIC" id="fig|1150600.3.peg.3611"/>
<dbReference type="PANTHER" id="PTHR43399:SF4">
    <property type="entry name" value="CELL WALL-ASSOCIATED PROTEASE"/>
    <property type="match status" value="1"/>
</dbReference>
<dbReference type="eggNOG" id="COG1404">
    <property type="taxonomic scope" value="Bacteria"/>
</dbReference>
<feature type="active site" description="Charge relay system" evidence="5">
    <location>
        <position position="222"/>
    </location>
</feature>
<accession>R9GNY2</accession>
<comment type="caution">
    <text evidence="7">The sequence shown here is derived from an EMBL/GenBank/DDBJ whole genome shotgun (WGS) entry which is preliminary data.</text>
</comment>
<evidence type="ECO:0000259" key="6">
    <source>
        <dbReference type="Pfam" id="PF00082"/>
    </source>
</evidence>
<evidence type="ECO:0000313" key="8">
    <source>
        <dbReference type="Proteomes" id="UP000014174"/>
    </source>
</evidence>
<dbReference type="RefSeq" id="WP_016196869.1">
    <property type="nucleotide sequence ID" value="NZ_AQPN01000125.1"/>
</dbReference>